<dbReference type="EMBL" id="CP069024">
    <property type="protein sequence ID" value="QRC92259.1"/>
    <property type="molecule type" value="Genomic_DNA"/>
</dbReference>
<feature type="compositionally biased region" description="Polar residues" evidence="1">
    <location>
        <begin position="73"/>
        <end position="87"/>
    </location>
</feature>
<evidence type="ECO:0000313" key="2">
    <source>
        <dbReference type="EMBL" id="QRC92259.1"/>
    </source>
</evidence>
<gene>
    <name evidence="2" type="ORF">JI435_024000</name>
</gene>
<feature type="compositionally biased region" description="Polar residues" evidence="1">
    <location>
        <begin position="108"/>
        <end position="119"/>
    </location>
</feature>
<feature type="region of interest" description="Disordered" evidence="1">
    <location>
        <begin position="45"/>
        <end position="127"/>
    </location>
</feature>
<dbReference type="VEuPathDB" id="FungiDB:JI435_024000"/>
<name>A0A7U2ESP6_PHANO</name>
<evidence type="ECO:0000256" key="1">
    <source>
        <dbReference type="SAM" id="MobiDB-lite"/>
    </source>
</evidence>
<evidence type="ECO:0000313" key="3">
    <source>
        <dbReference type="Proteomes" id="UP000663193"/>
    </source>
</evidence>
<reference evidence="3" key="1">
    <citation type="journal article" date="2021" name="BMC Genomics">
        <title>Chromosome-level genome assembly and manually-curated proteome of model necrotroph Parastagonospora nodorum Sn15 reveals a genome-wide trove of candidate effector homologs, and redundancy of virulence-related functions within an accessory chromosome.</title>
        <authorList>
            <person name="Bertazzoni S."/>
            <person name="Jones D.A.B."/>
            <person name="Phan H.T."/>
            <person name="Tan K.-C."/>
            <person name="Hane J.K."/>
        </authorList>
    </citation>
    <scope>NUCLEOTIDE SEQUENCE [LARGE SCALE GENOMIC DNA]</scope>
    <source>
        <strain evidence="3">SN15 / ATCC MYA-4574 / FGSC 10173)</strain>
    </source>
</reference>
<dbReference type="AlphaFoldDB" id="A0A7U2ESP6"/>
<dbReference type="Proteomes" id="UP000663193">
    <property type="component" value="Chromosome 2"/>
</dbReference>
<protein>
    <submittedName>
        <fullName evidence="2">Uncharacterized protein</fullName>
    </submittedName>
</protein>
<proteinExistence type="predicted"/>
<organism evidence="2 3">
    <name type="scientific">Phaeosphaeria nodorum (strain SN15 / ATCC MYA-4574 / FGSC 10173)</name>
    <name type="common">Glume blotch fungus</name>
    <name type="synonym">Parastagonospora nodorum</name>
    <dbReference type="NCBI Taxonomy" id="321614"/>
    <lineage>
        <taxon>Eukaryota</taxon>
        <taxon>Fungi</taxon>
        <taxon>Dikarya</taxon>
        <taxon>Ascomycota</taxon>
        <taxon>Pezizomycotina</taxon>
        <taxon>Dothideomycetes</taxon>
        <taxon>Pleosporomycetidae</taxon>
        <taxon>Pleosporales</taxon>
        <taxon>Pleosporineae</taxon>
        <taxon>Phaeosphaeriaceae</taxon>
        <taxon>Parastagonospora</taxon>
    </lineage>
</organism>
<accession>A0A7U2ESP6</accession>
<sequence>MCVGKGFELKKSRANERNESLVGFLKHLGTSYGGQVQLEIDEFLGGLESDSDGDTTSPQTMPEQVGSRERSGTNETVESGSGNSSVPISLPPISTMMSTPLPDPSVTKGISDSILSETSRYIDVQRR</sequence>
<keyword evidence="3" id="KW-1185">Reference proteome</keyword>